<evidence type="ECO:0000256" key="1">
    <source>
        <dbReference type="ARBA" id="ARBA00022679"/>
    </source>
</evidence>
<gene>
    <name evidence="4" type="ORF">BXY41_101533</name>
</gene>
<dbReference type="InterPro" id="IPR000182">
    <property type="entry name" value="GNAT_dom"/>
</dbReference>
<accession>A0A2S6HZ72</accession>
<evidence type="ECO:0000313" key="4">
    <source>
        <dbReference type="EMBL" id="PPK83469.1"/>
    </source>
</evidence>
<dbReference type="Pfam" id="PF00583">
    <property type="entry name" value="Acetyltransf_1"/>
    <property type="match status" value="1"/>
</dbReference>
<organism evidence="4 5">
    <name type="scientific">Lacrimispora xylanisolvens</name>
    <dbReference type="NCBI Taxonomy" id="384636"/>
    <lineage>
        <taxon>Bacteria</taxon>
        <taxon>Bacillati</taxon>
        <taxon>Bacillota</taxon>
        <taxon>Clostridia</taxon>
        <taxon>Lachnospirales</taxon>
        <taxon>Lachnospiraceae</taxon>
        <taxon>Lacrimispora</taxon>
    </lineage>
</organism>
<dbReference type="PANTHER" id="PTHR43877:SF2">
    <property type="entry name" value="AMINOALKYLPHOSPHONATE N-ACETYLTRANSFERASE-RELATED"/>
    <property type="match status" value="1"/>
</dbReference>
<dbReference type="SUPFAM" id="SSF55729">
    <property type="entry name" value="Acyl-CoA N-acyltransferases (Nat)"/>
    <property type="match status" value="1"/>
</dbReference>
<dbReference type="GO" id="GO:0016747">
    <property type="term" value="F:acyltransferase activity, transferring groups other than amino-acyl groups"/>
    <property type="evidence" value="ECO:0007669"/>
    <property type="project" value="InterPro"/>
</dbReference>
<dbReference type="Gene3D" id="3.40.630.30">
    <property type="match status" value="1"/>
</dbReference>
<dbReference type="RefSeq" id="WP_242980020.1">
    <property type="nucleotide sequence ID" value="NZ_PTJA01000001.1"/>
</dbReference>
<protein>
    <submittedName>
        <fullName evidence="4">Acetyltransferase (GNAT) family protein</fullName>
    </submittedName>
</protein>
<comment type="caution">
    <text evidence="4">The sequence shown here is derived from an EMBL/GenBank/DDBJ whole genome shotgun (WGS) entry which is preliminary data.</text>
</comment>
<evidence type="ECO:0000256" key="2">
    <source>
        <dbReference type="ARBA" id="ARBA00023315"/>
    </source>
</evidence>
<dbReference type="Proteomes" id="UP000237749">
    <property type="component" value="Unassembled WGS sequence"/>
</dbReference>
<sequence>MSENNNIQTALQMIEADINTDESLSLLNELSGSLNHITGNSGESSFSVNDMEDEKSIFVIARSGSKAAGCGAIRRIDDSTGELKRMYAKEQGLGVGTSILNFLENKALEFGYSRLICETRKINAGACSFYIRNGFHIIPNYGKYQGRDEAVCFEIRIR</sequence>
<dbReference type="PANTHER" id="PTHR43877">
    <property type="entry name" value="AMINOALKYLPHOSPHONATE N-ACETYLTRANSFERASE-RELATED-RELATED"/>
    <property type="match status" value="1"/>
</dbReference>
<name>A0A2S6HZ72_9FIRM</name>
<evidence type="ECO:0000313" key="5">
    <source>
        <dbReference type="Proteomes" id="UP000237749"/>
    </source>
</evidence>
<feature type="domain" description="N-acetyltransferase" evidence="3">
    <location>
        <begin position="14"/>
        <end position="158"/>
    </location>
</feature>
<dbReference type="InterPro" id="IPR016181">
    <property type="entry name" value="Acyl_CoA_acyltransferase"/>
</dbReference>
<dbReference type="EMBL" id="PTJA01000001">
    <property type="protein sequence ID" value="PPK83469.1"/>
    <property type="molecule type" value="Genomic_DNA"/>
</dbReference>
<dbReference type="InterPro" id="IPR050832">
    <property type="entry name" value="Bact_Acetyltransf"/>
</dbReference>
<dbReference type="CDD" id="cd04301">
    <property type="entry name" value="NAT_SF"/>
    <property type="match status" value="1"/>
</dbReference>
<proteinExistence type="predicted"/>
<evidence type="ECO:0000259" key="3">
    <source>
        <dbReference type="PROSITE" id="PS51186"/>
    </source>
</evidence>
<dbReference type="AlphaFoldDB" id="A0A2S6HZ72"/>
<keyword evidence="5" id="KW-1185">Reference proteome</keyword>
<keyword evidence="2" id="KW-0012">Acyltransferase</keyword>
<reference evidence="4 5" key="1">
    <citation type="submission" date="2018-02" db="EMBL/GenBank/DDBJ databases">
        <title>Genomic Encyclopedia of Archaeal and Bacterial Type Strains, Phase II (KMG-II): from individual species to whole genera.</title>
        <authorList>
            <person name="Goeker M."/>
        </authorList>
    </citation>
    <scope>NUCLEOTIDE SEQUENCE [LARGE SCALE GENOMIC DNA]</scope>
    <source>
        <strain evidence="4 5">DSM 3808</strain>
    </source>
</reference>
<keyword evidence="1 4" id="KW-0808">Transferase</keyword>
<dbReference type="PROSITE" id="PS51186">
    <property type="entry name" value="GNAT"/>
    <property type="match status" value="1"/>
</dbReference>